<dbReference type="PANTHER" id="PTHR45625">
    <property type="entry name" value="PEPTIDYL-PROLYL CIS-TRANS ISOMERASE-RELATED"/>
    <property type="match status" value="1"/>
</dbReference>
<dbReference type="PRINTS" id="PR00153">
    <property type="entry name" value="CSAPPISMRASE"/>
</dbReference>
<dbReference type="SUPFAM" id="SSF50891">
    <property type="entry name" value="Cyclophilin-like"/>
    <property type="match status" value="1"/>
</dbReference>
<comment type="similarity">
    <text evidence="2">Belongs to the cyclophilin-type PPIase family.</text>
</comment>
<dbReference type="Gene3D" id="2.40.100.10">
    <property type="entry name" value="Cyclophilin-like"/>
    <property type="match status" value="1"/>
</dbReference>
<dbReference type="InterPro" id="IPR029000">
    <property type="entry name" value="Cyclophilin-like_dom_sf"/>
</dbReference>
<organism evidence="10 11">
    <name type="scientific">Aureicoccus marinus</name>
    <dbReference type="NCBI Taxonomy" id="754435"/>
    <lineage>
        <taxon>Bacteria</taxon>
        <taxon>Pseudomonadati</taxon>
        <taxon>Bacteroidota</taxon>
        <taxon>Flavobacteriia</taxon>
        <taxon>Flavobacteriales</taxon>
        <taxon>Flavobacteriaceae</taxon>
        <taxon>Aureicoccus</taxon>
    </lineage>
</organism>
<evidence type="ECO:0000259" key="8">
    <source>
        <dbReference type="PROSITE" id="PS50059"/>
    </source>
</evidence>
<dbReference type="Pfam" id="PF00254">
    <property type="entry name" value="FKBP_C"/>
    <property type="match status" value="1"/>
</dbReference>
<comment type="catalytic activity">
    <reaction evidence="1 6">
        <text>[protein]-peptidylproline (omega=180) = [protein]-peptidylproline (omega=0)</text>
        <dbReference type="Rhea" id="RHEA:16237"/>
        <dbReference type="Rhea" id="RHEA-COMP:10747"/>
        <dbReference type="Rhea" id="RHEA-COMP:10748"/>
        <dbReference type="ChEBI" id="CHEBI:83833"/>
        <dbReference type="ChEBI" id="CHEBI:83834"/>
        <dbReference type="EC" id="5.2.1.8"/>
    </reaction>
</comment>
<evidence type="ECO:0000256" key="3">
    <source>
        <dbReference type="ARBA" id="ARBA00013194"/>
    </source>
</evidence>
<sequence>MKYLIRSLAFVVLLASCKTSKFPDLEDGIYADIQTNKGDMLVQLEYEKTPLTVANFVSLAEGNSEFVSEEFKGKSYYDGLIFHRVMKGFMIQGGDPLGNGTGNPGYRFADEFNDSLKHDKKGVISMANGGPNTNGSQFFITHGTPTHLDGVHSVFGEVIQGLDIIDSIANVPVAAGNKPVDSVIMDHIEIIRQGKAAKKFDALQIMKDYFAEEEARVAEMKKKKEAFLAEAAAQKEKAELTETGLMWLMLEEGDGPKPKEGDFVMVHYAGWLADGTLIDTSDKAIAEQDENFGRIFQMHRGQFGPTQMLNSPDAPLIPGFREGLALMKEGDKVRFFIPGYLGFGDRPRGPIPANADLIFDIEILPSEQQ</sequence>
<dbReference type="InterPro" id="IPR020892">
    <property type="entry name" value="Cyclophilin-type_PPIase_CS"/>
</dbReference>
<protein>
    <recommendedName>
        <fullName evidence="3 6">peptidylprolyl isomerase</fullName>
        <ecNumber evidence="3 6">5.2.1.8</ecNumber>
    </recommendedName>
</protein>
<evidence type="ECO:0000256" key="2">
    <source>
        <dbReference type="ARBA" id="ARBA00007365"/>
    </source>
</evidence>
<evidence type="ECO:0000256" key="6">
    <source>
        <dbReference type="PROSITE-ProRule" id="PRU00277"/>
    </source>
</evidence>
<dbReference type="InterPro" id="IPR046357">
    <property type="entry name" value="PPIase_dom_sf"/>
</dbReference>
<evidence type="ECO:0000256" key="5">
    <source>
        <dbReference type="ARBA" id="ARBA00023235"/>
    </source>
</evidence>
<dbReference type="PROSITE" id="PS00170">
    <property type="entry name" value="CSA_PPIASE_1"/>
    <property type="match status" value="1"/>
</dbReference>
<comment type="caution">
    <text evidence="10">The sequence shown here is derived from an EMBL/GenBank/DDBJ whole genome shotgun (WGS) entry which is preliminary data.</text>
</comment>
<keyword evidence="11" id="KW-1185">Reference proteome</keyword>
<accession>A0A2S7T5G6</accession>
<evidence type="ECO:0000256" key="4">
    <source>
        <dbReference type="ARBA" id="ARBA00023110"/>
    </source>
</evidence>
<dbReference type="PANTHER" id="PTHR45625:SF4">
    <property type="entry name" value="PEPTIDYLPROLYL ISOMERASE DOMAIN AND WD REPEAT-CONTAINING PROTEIN 1"/>
    <property type="match status" value="1"/>
</dbReference>
<dbReference type="Proteomes" id="UP000239366">
    <property type="component" value="Unassembled WGS sequence"/>
</dbReference>
<evidence type="ECO:0000256" key="7">
    <source>
        <dbReference type="SAM" id="Coils"/>
    </source>
</evidence>
<dbReference type="SUPFAM" id="SSF54534">
    <property type="entry name" value="FKBP-like"/>
    <property type="match status" value="1"/>
</dbReference>
<keyword evidence="7" id="KW-0175">Coiled coil</keyword>
<dbReference type="RefSeq" id="WP_105000331.1">
    <property type="nucleotide sequence ID" value="NZ_MQVX01000001.1"/>
</dbReference>
<dbReference type="PROSITE" id="PS50072">
    <property type="entry name" value="CSA_PPIASE_2"/>
    <property type="match status" value="1"/>
</dbReference>
<dbReference type="AlphaFoldDB" id="A0A2S7T5G6"/>
<keyword evidence="5 6" id="KW-0413">Isomerase</keyword>
<proteinExistence type="inferred from homology"/>
<dbReference type="EMBL" id="MQVX01000001">
    <property type="protein sequence ID" value="PQJ14696.1"/>
    <property type="molecule type" value="Genomic_DNA"/>
</dbReference>
<dbReference type="Gene3D" id="3.10.50.40">
    <property type="match status" value="1"/>
</dbReference>
<evidence type="ECO:0000256" key="1">
    <source>
        <dbReference type="ARBA" id="ARBA00000971"/>
    </source>
</evidence>
<gene>
    <name evidence="10" type="ORF">BST99_02115</name>
</gene>
<reference evidence="11" key="1">
    <citation type="submission" date="2016-11" db="EMBL/GenBank/DDBJ databases">
        <title>Trade-off between light-utilization and light-protection in marine flavobacteria.</title>
        <authorList>
            <person name="Kumagai Y."/>
            <person name="Yoshizawa S."/>
            <person name="Kogure K."/>
        </authorList>
    </citation>
    <scope>NUCLEOTIDE SEQUENCE [LARGE SCALE GENOMIC DNA]</scope>
    <source>
        <strain evidence="11">SG-18</strain>
    </source>
</reference>
<dbReference type="CDD" id="cd00317">
    <property type="entry name" value="cyclophilin"/>
    <property type="match status" value="1"/>
</dbReference>
<name>A0A2S7T5G6_9FLAO</name>
<evidence type="ECO:0000259" key="9">
    <source>
        <dbReference type="PROSITE" id="PS50072"/>
    </source>
</evidence>
<dbReference type="Pfam" id="PF00160">
    <property type="entry name" value="Pro_isomerase"/>
    <property type="match status" value="1"/>
</dbReference>
<feature type="domain" description="PPIase cyclophilin-type" evidence="9">
    <location>
        <begin position="38"/>
        <end position="190"/>
    </location>
</feature>
<keyword evidence="4 6" id="KW-0697">Rotamase</keyword>
<dbReference type="GO" id="GO:0003755">
    <property type="term" value="F:peptidyl-prolyl cis-trans isomerase activity"/>
    <property type="evidence" value="ECO:0007669"/>
    <property type="project" value="UniProtKB-KW"/>
</dbReference>
<feature type="domain" description="PPIase FKBP-type" evidence="8">
    <location>
        <begin position="261"/>
        <end position="367"/>
    </location>
</feature>
<dbReference type="PROSITE" id="PS50059">
    <property type="entry name" value="FKBP_PPIASE"/>
    <property type="match status" value="1"/>
</dbReference>
<feature type="coiled-coil region" evidence="7">
    <location>
        <begin position="210"/>
        <end position="237"/>
    </location>
</feature>
<dbReference type="EC" id="5.2.1.8" evidence="3 6"/>
<dbReference type="InterPro" id="IPR002130">
    <property type="entry name" value="Cyclophilin-type_PPIase_dom"/>
</dbReference>
<dbReference type="InterPro" id="IPR044666">
    <property type="entry name" value="Cyclophilin_A-like"/>
</dbReference>
<evidence type="ECO:0000313" key="10">
    <source>
        <dbReference type="EMBL" id="PQJ14696.1"/>
    </source>
</evidence>
<dbReference type="OrthoDB" id="9807797at2"/>
<dbReference type="GO" id="GO:0006457">
    <property type="term" value="P:protein folding"/>
    <property type="evidence" value="ECO:0007669"/>
    <property type="project" value="InterPro"/>
</dbReference>
<evidence type="ECO:0000313" key="11">
    <source>
        <dbReference type="Proteomes" id="UP000239366"/>
    </source>
</evidence>
<dbReference type="InterPro" id="IPR001179">
    <property type="entry name" value="PPIase_FKBP_dom"/>
</dbReference>
<dbReference type="PROSITE" id="PS51257">
    <property type="entry name" value="PROKAR_LIPOPROTEIN"/>
    <property type="match status" value="1"/>
</dbReference>